<gene>
    <name evidence="4" type="ORF">B0I27_103133</name>
</gene>
<dbReference type="AlphaFoldDB" id="A0A2T0U6W7"/>
<dbReference type="PANTHER" id="PTHR46401">
    <property type="entry name" value="GLYCOSYLTRANSFERASE WBBK-RELATED"/>
    <property type="match status" value="1"/>
</dbReference>
<organism evidence="4 5">
    <name type="scientific">Arcticibacter pallidicorallinus</name>
    <dbReference type="NCBI Taxonomy" id="1259464"/>
    <lineage>
        <taxon>Bacteria</taxon>
        <taxon>Pseudomonadati</taxon>
        <taxon>Bacteroidota</taxon>
        <taxon>Sphingobacteriia</taxon>
        <taxon>Sphingobacteriales</taxon>
        <taxon>Sphingobacteriaceae</taxon>
        <taxon>Arcticibacter</taxon>
    </lineage>
</organism>
<evidence type="ECO:0000313" key="5">
    <source>
        <dbReference type="Proteomes" id="UP000238034"/>
    </source>
</evidence>
<feature type="domain" description="Glycosyltransferase subfamily 4-like N-terminal" evidence="3">
    <location>
        <begin position="94"/>
        <end position="174"/>
    </location>
</feature>
<evidence type="ECO:0000259" key="3">
    <source>
        <dbReference type="Pfam" id="PF13439"/>
    </source>
</evidence>
<sequence length="365" mass="41372">MKKIFYDASLAFKSERGMAKFVRNLVLEIHLRSDSRIVGLVNISSSKSDVRYLFLGKTNPIFWEQVVLPFFLRRTKPEDVMIFPYNTAPIVFPFRAKKILVVHDLIFMESFQNLKRSNSLKQNIGRIYRKFVVPKVIKNADLIITVSNFSRSQIAEKFNIEMDKIVVIPNTVDPIYKRTVGNDPSTGKQYIFNVSGEAPHKNLESLINAYSLLPNEIRSKYDLVILGVTSSESRKFFNMKISDLGLQGKIKLLSKVSDTEAKSLYENASCFVFPSLHEGFGIPLLEAMSCDCAITCSNTSCLPEIAGNAALYFNPYSEADIAQKITKVLSDCRLADSLRLNGRLQLEKYNYHAFSKAVDDLVQML</sequence>
<comment type="caution">
    <text evidence="4">The sequence shown here is derived from an EMBL/GenBank/DDBJ whole genome shotgun (WGS) entry which is preliminary data.</text>
</comment>
<dbReference type="InterPro" id="IPR028098">
    <property type="entry name" value="Glyco_trans_4-like_N"/>
</dbReference>
<dbReference type="InterPro" id="IPR001296">
    <property type="entry name" value="Glyco_trans_1"/>
</dbReference>
<dbReference type="GO" id="GO:0016757">
    <property type="term" value="F:glycosyltransferase activity"/>
    <property type="evidence" value="ECO:0007669"/>
    <property type="project" value="InterPro"/>
</dbReference>
<dbReference type="Gene3D" id="3.40.50.2000">
    <property type="entry name" value="Glycogen Phosphorylase B"/>
    <property type="match status" value="2"/>
</dbReference>
<dbReference type="PANTHER" id="PTHR46401:SF2">
    <property type="entry name" value="GLYCOSYLTRANSFERASE WBBK-RELATED"/>
    <property type="match status" value="1"/>
</dbReference>
<protein>
    <submittedName>
        <fullName evidence="4">Glycosyltransferase involved in cell wall biosynthesis</fullName>
    </submittedName>
</protein>
<dbReference type="Pfam" id="PF00534">
    <property type="entry name" value="Glycos_transf_1"/>
    <property type="match status" value="1"/>
</dbReference>
<dbReference type="Proteomes" id="UP000238034">
    <property type="component" value="Unassembled WGS sequence"/>
</dbReference>
<dbReference type="SUPFAM" id="SSF53756">
    <property type="entry name" value="UDP-Glycosyltransferase/glycogen phosphorylase"/>
    <property type="match status" value="1"/>
</dbReference>
<dbReference type="OrthoDB" id="9801609at2"/>
<dbReference type="EMBL" id="PVTH01000003">
    <property type="protein sequence ID" value="PRY53663.1"/>
    <property type="molecule type" value="Genomic_DNA"/>
</dbReference>
<dbReference type="CDD" id="cd03809">
    <property type="entry name" value="GT4_MtfB-like"/>
    <property type="match status" value="1"/>
</dbReference>
<evidence type="ECO:0000313" key="4">
    <source>
        <dbReference type="EMBL" id="PRY53663.1"/>
    </source>
</evidence>
<reference evidence="4 5" key="1">
    <citation type="submission" date="2018-03" db="EMBL/GenBank/DDBJ databases">
        <title>Genomic Encyclopedia of Type Strains, Phase III (KMG-III): the genomes of soil and plant-associated and newly described type strains.</title>
        <authorList>
            <person name="Whitman W."/>
        </authorList>
    </citation>
    <scope>NUCLEOTIDE SEQUENCE [LARGE SCALE GENOMIC DNA]</scope>
    <source>
        <strain evidence="4 5">CGMCC 1.9313</strain>
    </source>
</reference>
<dbReference type="RefSeq" id="WP_106292264.1">
    <property type="nucleotide sequence ID" value="NZ_PVTH01000003.1"/>
</dbReference>
<keyword evidence="5" id="KW-1185">Reference proteome</keyword>
<dbReference type="Pfam" id="PF13439">
    <property type="entry name" value="Glyco_transf_4"/>
    <property type="match status" value="1"/>
</dbReference>
<name>A0A2T0U6W7_9SPHI</name>
<dbReference type="GO" id="GO:0009103">
    <property type="term" value="P:lipopolysaccharide biosynthetic process"/>
    <property type="evidence" value="ECO:0007669"/>
    <property type="project" value="TreeGrafter"/>
</dbReference>
<feature type="domain" description="Glycosyl transferase family 1" evidence="2">
    <location>
        <begin position="186"/>
        <end position="343"/>
    </location>
</feature>
<keyword evidence="1 4" id="KW-0808">Transferase</keyword>
<proteinExistence type="predicted"/>
<evidence type="ECO:0000256" key="1">
    <source>
        <dbReference type="ARBA" id="ARBA00022679"/>
    </source>
</evidence>
<evidence type="ECO:0000259" key="2">
    <source>
        <dbReference type="Pfam" id="PF00534"/>
    </source>
</evidence>
<accession>A0A2T0U6W7</accession>